<dbReference type="EMBL" id="FJMZ01000005">
    <property type="protein sequence ID" value="CZQ86878.1"/>
    <property type="molecule type" value="Genomic_DNA"/>
</dbReference>
<dbReference type="AlphaFoldDB" id="A0AB38BE21"/>
<sequence>MSRLDDVIKKFNHLARPLYENLPGIPNHPSLFRLTKSRLLAIARKSGIQKSTILCSIVLFTGNDL</sequence>
<dbReference type="Proteomes" id="UP000195947">
    <property type="component" value="Unassembled WGS sequence"/>
</dbReference>
<proteinExistence type="predicted"/>
<evidence type="ECO:0000313" key="1">
    <source>
        <dbReference type="EMBL" id="CZQ86878.1"/>
    </source>
</evidence>
<comment type="caution">
    <text evidence="2">The sequence shown here is derived from an EMBL/GenBank/DDBJ whole genome shotgun (WGS) entry which is preliminary data.</text>
</comment>
<keyword evidence="3" id="KW-1185">Reference proteome</keyword>
<dbReference type="Proteomes" id="UP000199686">
    <property type="component" value="Unassembled WGS sequence"/>
</dbReference>
<name>A0AB38BE21_9LACT</name>
<organism evidence="2 4">
    <name type="scientific">Trichococcus flocculiformis</name>
    <dbReference type="NCBI Taxonomy" id="82803"/>
    <lineage>
        <taxon>Bacteria</taxon>
        <taxon>Bacillati</taxon>
        <taxon>Bacillota</taxon>
        <taxon>Bacilli</taxon>
        <taxon>Lactobacillales</taxon>
        <taxon>Carnobacteriaceae</taxon>
        <taxon>Trichococcus</taxon>
    </lineage>
</organism>
<evidence type="ECO:0000313" key="4">
    <source>
        <dbReference type="Proteomes" id="UP000199686"/>
    </source>
</evidence>
<dbReference type="EMBL" id="FOQC01000001">
    <property type="protein sequence ID" value="SFH46652.1"/>
    <property type="molecule type" value="Genomic_DNA"/>
</dbReference>
<evidence type="ECO:0000313" key="2">
    <source>
        <dbReference type="EMBL" id="SFH46652.1"/>
    </source>
</evidence>
<evidence type="ECO:0000313" key="3">
    <source>
        <dbReference type="Proteomes" id="UP000195947"/>
    </source>
</evidence>
<reference evidence="1 3" key="1">
    <citation type="submission" date="2016-02" db="EMBL/GenBank/DDBJ databases">
        <authorList>
            <person name="Strepis N."/>
        </authorList>
    </citation>
    <scope>NUCLEOTIDE SEQUENCE [LARGE SCALE GENOMIC DNA]</scope>
    <source>
        <strain evidence="1">Trichococcus flocculiformis</strain>
    </source>
</reference>
<gene>
    <name evidence="2" type="ORF">SAMN04488507_1001100</name>
    <name evidence="1" type="ORF">TFLO_814</name>
</gene>
<protein>
    <submittedName>
        <fullName evidence="2">Uncharacterized protein</fullName>
    </submittedName>
</protein>
<accession>A0AB38BE21</accession>
<reference evidence="2 4" key="2">
    <citation type="submission" date="2016-10" db="EMBL/GenBank/DDBJ databases">
        <authorList>
            <person name="Varghese N."/>
            <person name="Submissions S."/>
        </authorList>
    </citation>
    <scope>NUCLEOTIDE SEQUENCE [LARGE SCALE GENOMIC DNA]</scope>
    <source>
        <strain evidence="2 4">DSM 2094</strain>
    </source>
</reference>